<sequence>MDPIEFIHGLTWGGLPASVQERVELCLLDLIGVAAGGHGTRLSRIIRAHAAETFGGIAPLLFDARTASPAGVALATGMTIDALDGHDGFNPAKGHVGCPLFPAALALAHARGASAADFLASIAMGYEFGSRAAMAQHATVPDYHTSGSWGAVTAAAAGARLCGLDRSQTRHALGIAEYHGPRSQMMRCIDHPTMLKDGSGWGAMTGVSAVELAAKDFTGAPAITVEEAPEHWSDLGTRWMILEQYFKPYPVCRWAQAPIEGVLALKRAHGLTADDVAQIEVTTFHEAVRLATSRPRTTEEAQYSTSYPCAVALVRGDVTPADIANAALHDPDILRLSESLLMREDDTANAAFPTERLAQVSLVLRDGTRLDGDWLSPRWDHRAPPSPAELRSKFHALADPILGPVRSDAIEAALHDLADGSLSVLTDLLFQPIRSDTIAGRSEN</sequence>
<comment type="similarity">
    <text evidence="1">Belongs to the PrpD family.</text>
</comment>
<reference evidence="4" key="1">
    <citation type="submission" date="2020-12" db="EMBL/GenBank/DDBJ databases">
        <title>Sedimentitalea sp. nov., isolated from sand in Incheon.</title>
        <authorList>
            <person name="Kim W."/>
        </authorList>
    </citation>
    <scope>NUCLEOTIDE SEQUENCE</scope>
    <source>
        <strain evidence="4">CAU 1593</strain>
    </source>
</reference>
<name>A0A8J7LTK5_9RHOB</name>
<keyword evidence="5" id="KW-1185">Reference proteome</keyword>
<dbReference type="Proteomes" id="UP000619079">
    <property type="component" value="Unassembled WGS sequence"/>
</dbReference>
<evidence type="ECO:0000259" key="3">
    <source>
        <dbReference type="Pfam" id="PF19305"/>
    </source>
</evidence>
<dbReference type="EMBL" id="JAELVR010000012">
    <property type="protein sequence ID" value="MBJ6373239.1"/>
    <property type="molecule type" value="Genomic_DNA"/>
</dbReference>
<dbReference type="InterPro" id="IPR042183">
    <property type="entry name" value="MmgE/PrpD_sf_1"/>
</dbReference>
<dbReference type="Gene3D" id="3.30.1330.120">
    <property type="entry name" value="2-methylcitrate dehydratase PrpD"/>
    <property type="match status" value="1"/>
</dbReference>
<dbReference type="InterPro" id="IPR005656">
    <property type="entry name" value="MmgE_PrpD"/>
</dbReference>
<dbReference type="InterPro" id="IPR042188">
    <property type="entry name" value="MmgE/PrpD_sf_2"/>
</dbReference>
<dbReference type="Pfam" id="PF19305">
    <property type="entry name" value="MmgE_PrpD_C"/>
    <property type="match status" value="1"/>
</dbReference>
<evidence type="ECO:0000313" key="4">
    <source>
        <dbReference type="EMBL" id="MBJ6373239.1"/>
    </source>
</evidence>
<accession>A0A8J7LTK5</accession>
<comment type="caution">
    <text evidence="4">The sequence shown here is derived from an EMBL/GenBank/DDBJ whole genome shotgun (WGS) entry which is preliminary data.</text>
</comment>
<dbReference type="InterPro" id="IPR036148">
    <property type="entry name" value="MmgE/PrpD_sf"/>
</dbReference>
<proteinExistence type="inferred from homology"/>
<feature type="domain" description="MmgE/PrpD N-terminal" evidence="2">
    <location>
        <begin position="5"/>
        <end position="225"/>
    </location>
</feature>
<organism evidence="4 5">
    <name type="scientific">Sedimentitalea arenosa</name>
    <dbReference type="NCBI Taxonomy" id="2798803"/>
    <lineage>
        <taxon>Bacteria</taxon>
        <taxon>Pseudomonadati</taxon>
        <taxon>Pseudomonadota</taxon>
        <taxon>Alphaproteobacteria</taxon>
        <taxon>Rhodobacterales</taxon>
        <taxon>Paracoccaceae</taxon>
        <taxon>Sedimentitalea</taxon>
    </lineage>
</organism>
<dbReference type="GO" id="GO:0016829">
    <property type="term" value="F:lyase activity"/>
    <property type="evidence" value="ECO:0007669"/>
    <property type="project" value="InterPro"/>
</dbReference>
<dbReference type="InterPro" id="IPR045337">
    <property type="entry name" value="MmgE_PrpD_C"/>
</dbReference>
<dbReference type="InterPro" id="IPR045336">
    <property type="entry name" value="MmgE_PrpD_N"/>
</dbReference>
<evidence type="ECO:0000313" key="5">
    <source>
        <dbReference type="Proteomes" id="UP000619079"/>
    </source>
</evidence>
<dbReference type="PANTHER" id="PTHR16943:SF8">
    <property type="entry name" value="2-METHYLCITRATE DEHYDRATASE"/>
    <property type="match status" value="1"/>
</dbReference>
<evidence type="ECO:0000259" key="2">
    <source>
        <dbReference type="Pfam" id="PF03972"/>
    </source>
</evidence>
<dbReference type="AlphaFoldDB" id="A0A8J7LTK5"/>
<dbReference type="SUPFAM" id="SSF103378">
    <property type="entry name" value="2-methylcitrate dehydratase PrpD"/>
    <property type="match status" value="1"/>
</dbReference>
<dbReference type="Gene3D" id="1.10.4100.10">
    <property type="entry name" value="2-methylcitrate dehydratase PrpD"/>
    <property type="match status" value="1"/>
</dbReference>
<dbReference type="Pfam" id="PF03972">
    <property type="entry name" value="MmgE_PrpD_N"/>
    <property type="match status" value="1"/>
</dbReference>
<dbReference type="PANTHER" id="PTHR16943">
    <property type="entry name" value="2-METHYLCITRATE DEHYDRATASE-RELATED"/>
    <property type="match status" value="1"/>
</dbReference>
<evidence type="ECO:0000256" key="1">
    <source>
        <dbReference type="ARBA" id="ARBA00006174"/>
    </source>
</evidence>
<dbReference type="RefSeq" id="WP_199026109.1">
    <property type="nucleotide sequence ID" value="NZ_JAELVR010000012.1"/>
</dbReference>
<gene>
    <name evidence="4" type="ORF">JF290_17065</name>
</gene>
<feature type="domain" description="MmgE/PrpD C-terminal" evidence="3">
    <location>
        <begin position="249"/>
        <end position="413"/>
    </location>
</feature>
<protein>
    <submittedName>
        <fullName evidence="4">MmgE/PrpD family protein</fullName>
    </submittedName>
</protein>